<keyword evidence="1" id="KW-0812">Transmembrane</keyword>
<organism evidence="2 3">
    <name type="scientific">bacterium (Candidatus Blackallbacteria) CG17_big_fil_post_rev_8_21_14_2_50_48_46</name>
    <dbReference type="NCBI Taxonomy" id="2014261"/>
    <lineage>
        <taxon>Bacteria</taxon>
        <taxon>Candidatus Blackallbacteria</taxon>
    </lineage>
</organism>
<evidence type="ECO:0000313" key="3">
    <source>
        <dbReference type="Proteomes" id="UP000231019"/>
    </source>
</evidence>
<accession>A0A2M7G0H6</accession>
<keyword evidence="1" id="KW-0472">Membrane</keyword>
<evidence type="ECO:0000256" key="1">
    <source>
        <dbReference type="SAM" id="Phobius"/>
    </source>
</evidence>
<gene>
    <name evidence="2" type="ORF">COW36_17520</name>
</gene>
<name>A0A2M7G0H6_9BACT</name>
<evidence type="ECO:0000313" key="2">
    <source>
        <dbReference type="EMBL" id="PIW15221.1"/>
    </source>
</evidence>
<proteinExistence type="predicted"/>
<comment type="caution">
    <text evidence="2">The sequence shown here is derived from an EMBL/GenBank/DDBJ whole genome shotgun (WGS) entry which is preliminary data.</text>
</comment>
<reference evidence="2 3" key="1">
    <citation type="submission" date="2017-09" db="EMBL/GenBank/DDBJ databases">
        <title>Depth-based differentiation of microbial function through sediment-hosted aquifers and enrichment of novel symbionts in the deep terrestrial subsurface.</title>
        <authorList>
            <person name="Probst A.J."/>
            <person name="Ladd B."/>
            <person name="Jarett J.K."/>
            <person name="Geller-Mcgrath D.E."/>
            <person name="Sieber C.M."/>
            <person name="Emerson J.B."/>
            <person name="Anantharaman K."/>
            <person name="Thomas B.C."/>
            <person name="Malmstrom R."/>
            <person name="Stieglmeier M."/>
            <person name="Klingl A."/>
            <person name="Woyke T."/>
            <person name="Ryan C.M."/>
            <person name="Banfield J.F."/>
        </authorList>
    </citation>
    <scope>NUCLEOTIDE SEQUENCE [LARGE SCALE GENOMIC DNA]</scope>
    <source>
        <strain evidence="2">CG17_big_fil_post_rev_8_21_14_2_50_48_46</strain>
    </source>
</reference>
<feature type="transmembrane region" description="Helical" evidence="1">
    <location>
        <begin position="32"/>
        <end position="48"/>
    </location>
</feature>
<protein>
    <submittedName>
        <fullName evidence="2">Uncharacterized protein</fullName>
    </submittedName>
</protein>
<dbReference type="EMBL" id="PFFQ01000053">
    <property type="protein sequence ID" value="PIW15221.1"/>
    <property type="molecule type" value="Genomic_DNA"/>
</dbReference>
<dbReference type="AlphaFoldDB" id="A0A2M7G0H6"/>
<feature type="transmembrane region" description="Helical" evidence="1">
    <location>
        <begin position="54"/>
        <end position="76"/>
    </location>
</feature>
<dbReference type="Proteomes" id="UP000231019">
    <property type="component" value="Unassembled WGS sequence"/>
</dbReference>
<sequence length="191" mass="21997">MKKKQPAFTLPFELDISYEALARELHAAINRMYIGLAIILVVQYLFFVKDASQQRVVVSAGLGAGIAFYFMGIFALRRLHQHFPLKLKLSSTGLTLGYKRNLDLLFARFPHHRLREKEIPLNQIKEIQKGGEDFRFWMYQISLTPTWQLLMETGEKLAIWSEEKLELENLIRKARDAAAKAVEPSTESVSD</sequence>
<keyword evidence="1" id="KW-1133">Transmembrane helix</keyword>